<organism evidence="1 2">
    <name type="scientific">Sphingobium fontiphilum</name>
    <dbReference type="NCBI Taxonomy" id="944425"/>
    <lineage>
        <taxon>Bacteria</taxon>
        <taxon>Pseudomonadati</taxon>
        <taxon>Pseudomonadota</taxon>
        <taxon>Alphaproteobacteria</taxon>
        <taxon>Sphingomonadales</taxon>
        <taxon>Sphingomonadaceae</taxon>
        <taxon>Sphingobium</taxon>
    </lineage>
</organism>
<sequence length="103" mass="11368">MAINLNYPKTSEIKKPNGIFIVFNDYEKDDDFQDFINFVVSKLDVDSPESVQFPYSQAAVIDLPGGEITAMFHDDTGCCVRVAPDEQALADLVVRACYGEPSG</sequence>
<name>A0A7W6GMZ2_9SPHN</name>
<proteinExistence type="predicted"/>
<comment type="caution">
    <text evidence="1">The sequence shown here is derived from an EMBL/GenBank/DDBJ whole genome shotgun (WGS) entry which is preliminary data.</text>
</comment>
<reference evidence="1 2" key="1">
    <citation type="submission" date="2020-08" db="EMBL/GenBank/DDBJ databases">
        <title>Genomic Encyclopedia of Type Strains, Phase IV (KMG-IV): sequencing the most valuable type-strain genomes for metagenomic binning, comparative biology and taxonomic classification.</title>
        <authorList>
            <person name="Goeker M."/>
        </authorList>
    </citation>
    <scope>NUCLEOTIDE SEQUENCE [LARGE SCALE GENOMIC DNA]</scope>
    <source>
        <strain evidence="1 2">DSM 29348</strain>
    </source>
</reference>
<dbReference type="EMBL" id="JACIEB010000003">
    <property type="protein sequence ID" value="MBB3981766.1"/>
    <property type="molecule type" value="Genomic_DNA"/>
</dbReference>
<dbReference type="Proteomes" id="UP000552757">
    <property type="component" value="Unassembled WGS sequence"/>
</dbReference>
<protein>
    <submittedName>
        <fullName evidence="1">Uncharacterized protein</fullName>
    </submittedName>
</protein>
<gene>
    <name evidence="1" type="ORF">GGR44_001425</name>
</gene>
<dbReference type="AlphaFoldDB" id="A0A7W6GMZ2"/>
<accession>A0A7W6GMZ2</accession>
<keyword evidence="2" id="KW-1185">Reference proteome</keyword>
<evidence type="ECO:0000313" key="2">
    <source>
        <dbReference type="Proteomes" id="UP000552757"/>
    </source>
</evidence>
<evidence type="ECO:0000313" key="1">
    <source>
        <dbReference type="EMBL" id="MBB3981766.1"/>
    </source>
</evidence>